<evidence type="ECO:0000313" key="5">
    <source>
        <dbReference type="EMBL" id="BDG59685.1"/>
    </source>
</evidence>
<evidence type="ECO:0000259" key="4">
    <source>
        <dbReference type="PROSITE" id="PS50830"/>
    </source>
</evidence>
<dbReference type="PANTHER" id="PTHR12302:SF3">
    <property type="entry name" value="SERINE_THREONINE-PROTEIN KINASE 31"/>
    <property type="match status" value="1"/>
</dbReference>
<dbReference type="GO" id="GO:0016787">
    <property type="term" value="F:hydrolase activity"/>
    <property type="evidence" value="ECO:0007669"/>
    <property type="project" value="UniProtKB-KW"/>
</dbReference>
<name>A0AA35CID9_9FIRM</name>
<reference evidence="5" key="1">
    <citation type="submission" date="2022-03" db="EMBL/GenBank/DDBJ databases">
        <title>Complete genome sequence of Caldinitratiruptor microaerophilus.</title>
        <authorList>
            <person name="Mukaiyama R."/>
            <person name="Nishiyama T."/>
            <person name="Ueda K."/>
        </authorList>
    </citation>
    <scope>NUCLEOTIDE SEQUENCE</scope>
    <source>
        <strain evidence="5">JCM 16183</strain>
    </source>
</reference>
<accession>A0AA35CID9</accession>
<evidence type="ECO:0000313" key="6">
    <source>
        <dbReference type="Proteomes" id="UP001163687"/>
    </source>
</evidence>
<dbReference type="GO" id="GO:0004519">
    <property type="term" value="F:endonuclease activity"/>
    <property type="evidence" value="ECO:0007669"/>
    <property type="project" value="UniProtKB-KW"/>
</dbReference>
<keyword evidence="3" id="KW-0378">Hydrolase</keyword>
<proteinExistence type="predicted"/>
<evidence type="ECO:0000256" key="2">
    <source>
        <dbReference type="ARBA" id="ARBA00022759"/>
    </source>
</evidence>
<dbReference type="Pfam" id="PF00565">
    <property type="entry name" value="SNase"/>
    <property type="match status" value="1"/>
</dbReference>
<dbReference type="PROSITE" id="PS50830">
    <property type="entry name" value="TNASE_3"/>
    <property type="match status" value="1"/>
</dbReference>
<dbReference type="InterPro" id="IPR016071">
    <property type="entry name" value="Staphylococal_nuclease_OB-fold"/>
</dbReference>
<evidence type="ECO:0000256" key="3">
    <source>
        <dbReference type="ARBA" id="ARBA00022801"/>
    </source>
</evidence>
<dbReference type="Gene3D" id="2.40.50.90">
    <property type="match status" value="1"/>
</dbReference>
<keyword evidence="2" id="KW-0255">Endonuclease</keyword>
<dbReference type="InterPro" id="IPR035437">
    <property type="entry name" value="SNase_OB-fold_sf"/>
</dbReference>
<keyword evidence="1" id="KW-0540">Nuclease</keyword>
<sequence>MLYILDPVPPIRANGHGEPGVGRLAWWSQPRGRTIAFAATVLLGALGARALTGSLEPDRCRAAAPPAPEESQPVTVRRVVDGDTFVTAGGQIVRLLGVNAPESVDPRRPPEHYGRQAATALRRYLEGRQVLVAPGRSPRDAYGRTLAWVWAAGGDFVNAEVIRRGLARVASFPDNPDYRDLLVLCEWEARRAGRGLWGR</sequence>
<gene>
    <name evidence="5" type="ORF">caldi_07750</name>
</gene>
<dbReference type="KEGG" id="cmic:caldi_07750"/>
<protein>
    <recommendedName>
        <fullName evidence="4">TNase-like domain-containing protein</fullName>
    </recommendedName>
</protein>
<dbReference type="AlphaFoldDB" id="A0AA35CID9"/>
<dbReference type="SUPFAM" id="SSF50199">
    <property type="entry name" value="Staphylococcal nuclease"/>
    <property type="match status" value="1"/>
</dbReference>
<dbReference type="PANTHER" id="PTHR12302">
    <property type="entry name" value="EBNA2 BINDING PROTEIN P100"/>
    <property type="match status" value="1"/>
</dbReference>
<evidence type="ECO:0000256" key="1">
    <source>
        <dbReference type="ARBA" id="ARBA00022722"/>
    </source>
</evidence>
<dbReference type="SMART" id="SM00318">
    <property type="entry name" value="SNc"/>
    <property type="match status" value="1"/>
</dbReference>
<dbReference type="Proteomes" id="UP001163687">
    <property type="component" value="Chromosome"/>
</dbReference>
<feature type="domain" description="TNase-like" evidence="4">
    <location>
        <begin position="70"/>
        <end position="199"/>
    </location>
</feature>
<organism evidence="5 6">
    <name type="scientific">Caldinitratiruptor microaerophilus</name>
    <dbReference type="NCBI Taxonomy" id="671077"/>
    <lineage>
        <taxon>Bacteria</taxon>
        <taxon>Bacillati</taxon>
        <taxon>Bacillota</taxon>
        <taxon>Clostridia</taxon>
        <taxon>Eubacteriales</taxon>
        <taxon>Symbiobacteriaceae</taxon>
        <taxon>Caldinitratiruptor</taxon>
    </lineage>
</organism>
<dbReference type="EMBL" id="AP025628">
    <property type="protein sequence ID" value="BDG59685.1"/>
    <property type="molecule type" value="Genomic_DNA"/>
</dbReference>
<keyword evidence="6" id="KW-1185">Reference proteome</keyword>